<feature type="transmembrane region" description="Helical" evidence="8">
    <location>
        <begin position="100"/>
        <end position="119"/>
    </location>
</feature>
<feature type="transmembrane region" description="Helical" evidence="8">
    <location>
        <begin position="418"/>
        <end position="440"/>
    </location>
</feature>
<evidence type="ECO:0000313" key="11">
    <source>
        <dbReference type="Proteomes" id="UP000031307"/>
    </source>
</evidence>
<dbReference type="InterPro" id="IPR004638">
    <property type="entry name" value="EmrB-like"/>
</dbReference>
<feature type="transmembrane region" description="Helical" evidence="8">
    <location>
        <begin position="387"/>
        <end position="406"/>
    </location>
</feature>
<dbReference type="GO" id="GO:0005886">
    <property type="term" value="C:plasma membrane"/>
    <property type="evidence" value="ECO:0007669"/>
    <property type="project" value="UniProtKB-SubCell"/>
</dbReference>
<feature type="transmembrane region" description="Helical" evidence="8">
    <location>
        <begin position="72"/>
        <end position="91"/>
    </location>
</feature>
<evidence type="ECO:0000313" key="10">
    <source>
        <dbReference type="EMBL" id="KIA76758.1"/>
    </source>
</evidence>
<dbReference type="AlphaFoldDB" id="A0A0C1E9I9"/>
<sequence length="535" mass="59701">MLVWMRSSRRFLQTFAKLIAMKDELLTGPRLLLLNIALGLGTFIQVLDTSIANVSIPYIAGSLAVSANDGTWVITSFAASNAIVLPLTGWLSDYFGRVRLFVYSVFLFSLTSFMCGLATDLTMLVIFRVLQGAVAGSLIPLSQSLIVTNNPPEKRGAALGFWAMVVVVAPVVGPILGGYLTEEYSWPWIFYINVPIGILSGVIVALLLSDRESDIVRNPIDWVGLFFLTVGVACLQVMLDKGEDFDWFDSNAIRILGITSAIGISYFIIWTYYQPFPIVSFKFFADRNFTIGTIVTTLGFLAFFSSTVVIPLWLQTVQGYTAYRAGLAVAPIGIFPVLLSFFVGQYLQILDLRLWTALCFCLFAFGFFMQANFISEVSIQHIMLVRLFQGLGLAIFFIPLVQLSLGNIPNADYARASGLFNFIRILVGSGFGTSLSVALWDRLEIFHHGRLTELTTLYDPQVIQLYEQLPHISSNFTRGVIDRVFDMEIAQQAYMLATNDLSWMVAWTFIFMVPILLFCKPVHKHQVDVSQSVQH</sequence>
<dbReference type="PANTHER" id="PTHR42718:SF9">
    <property type="entry name" value="MAJOR FACILITATOR SUPERFAMILY MULTIDRUG TRANSPORTER MFSC"/>
    <property type="match status" value="1"/>
</dbReference>
<keyword evidence="7 8" id="KW-0472">Membrane</keyword>
<dbReference type="CDD" id="cd17503">
    <property type="entry name" value="MFS_LmrB_MDR_like"/>
    <property type="match status" value="1"/>
</dbReference>
<feature type="transmembrane region" description="Helical" evidence="8">
    <location>
        <begin position="31"/>
        <end position="52"/>
    </location>
</feature>
<protein>
    <submittedName>
        <fullName evidence="10">Multidrug resistance protein B</fullName>
    </submittedName>
</protein>
<reference evidence="10 11" key="1">
    <citation type="journal article" date="2014" name="Mol. Biol. Evol.">
        <title>Massive expansion of Ubiquitination-related gene families within the Chlamydiae.</title>
        <authorList>
            <person name="Domman D."/>
            <person name="Collingro A."/>
            <person name="Lagkouvardos I."/>
            <person name="Gehre L."/>
            <person name="Weinmaier T."/>
            <person name="Rattei T."/>
            <person name="Subtil A."/>
            <person name="Horn M."/>
        </authorList>
    </citation>
    <scope>NUCLEOTIDE SEQUENCE [LARGE SCALE GENOMIC DNA]</scope>
    <source>
        <strain evidence="10 11">OEW1</strain>
    </source>
</reference>
<name>A0A0C1E9I9_9BACT</name>
<dbReference type="Pfam" id="PF07690">
    <property type="entry name" value="MFS_1"/>
    <property type="match status" value="1"/>
</dbReference>
<feature type="transmembrane region" description="Helical" evidence="8">
    <location>
        <begin position="501"/>
        <end position="519"/>
    </location>
</feature>
<comment type="similarity">
    <text evidence="2">Belongs to the major facilitator superfamily. EmrB family.</text>
</comment>
<comment type="caution">
    <text evidence="10">The sequence shown here is derived from an EMBL/GenBank/DDBJ whole genome shotgun (WGS) entry which is preliminary data.</text>
</comment>
<keyword evidence="5 8" id="KW-0812">Transmembrane</keyword>
<feature type="transmembrane region" description="Helical" evidence="8">
    <location>
        <begin position="220"/>
        <end position="239"/>
    </location>
</feature>
<feature type="transmembrane region" description="Helical" evidence="8">
    <location>
        <begin position="125"/>
        <end position="147"/>
    </location>
</feature>
<evidence type="ECO:0000256" key="6">
    <source>
        <dbReference type="ARBA" id="ARBA00022989"/>
    </source>
</evidence>
<dbReference type="SUPFAM" id="SSF103473">
    <property type="entry name" value="MFS general substrate transporter"/>
    <property type="match status" value="1"/>
</dbReference>
<dbReference type="PROSITE" id="PS50850">
    <property type="entry name" value="MFS"/>
    <property type="match status" value="1"/>
</dbReference>
<keyword evidence="3" id="KW-0813">Transport</keyword>
<keyword evidence="4" id="KW-1003">Cell membrane</keyword>
<keyword evidence="6 8" id="KW-1133">Transmembrane helix</keyword>
<dbReference type="PATRIC" id="fig|83552.4.peg.2119"/>
<dbReference type="GO" id="GO:0022857">
    <property type="term" value="F:transmembrane transporter activity"/>
    <property type="evidence" value="ECO:0007669"/>
    <property type="project" value="InterPro"/>
</dbReference>
<evidence type="ECO:0000256" key="4">
    <source>
        <dbReference type="ARBA" id="ARBA00022475"/>
    </source>
</evidence>
<evidence type="ECO:0000256" key="3">
    <source>
        <dbReference type="ARBA" id="ARBA00022448"/>
    </source>
</evidence>
<evidence type="ECO:0000256" key="1">
    <source>
        <dbReference type="ARBA" id="ARBA00004651"/>
    </source>
</evidence>
<organism evidence="10 11">
    <name type="scientific">Parachlamydia acanthamoebae</name>
    <dbReference type="NCBI Taxonomy" id="83552"/>
    <lineage>
        <taxon>Bacteria</taxon>
        <taxon>Pseudomonadati</taxon>
        <taxon>Chlamydiota</taxon>
        <taxon>Chlamydiia</taxon>
        <taxon>Parachlamydiales</taxon>
        <taxon>Parachlamydiaceae</taxon>
        <taxon>Parachlamydia</taxon>
    </lineage>
</organism>
<dbReference type="EMBL" id="JSAM01000106">
    <property type="protein sequence ID" value="KIA76758.1"/>
    <property type="molecule type" value="Genomic_DNA"/>
</dbReference>
<dbReference type="Gene3D" id="1.20.1250.20">
    <property type="entry name" value="MFS general substrate transporter like domains"/>
    <property type="match status" value="1"/>
</dbReference>
<dbReference type="NCBIfam" id="TIGR00711">
    <property type="entry name" value="efflux_EmrB"/>
    <property type="match status" value="1"/>
</dbReference>
<feature type="transmembrane region" description="Helical" evidence="8">
    <location>
        <begin position="186"/>
        <end position="208"/>
    </location>
</feature>
<feature type="transmembrane region" description="Helical" evidence="8">
    <location>
        <begin position="354"/>
        <end position="375"/>
    </location>
</feature>
<evidence type="ECO:0000259" key="9">
    <source>
        <dbReference type="PROSITE" id="PS50850"/>
    </source>
</evidence>
<evidence type="ECO:0000256" key="5">
    <source>
        <dbReference type="ARBA" id="ARBA00022692"/>
    </source>
</evidence>
<feature type="transmembrane region" description="Helical" evidence="8">
    <location>
        <begin position="294"/>
        <end position="314"/>
    </location>
</feature>
<feature type="transmembrane region" description="Helical" evidence="8">
    <location>
        <begin position="326"/>
        <end position="347"/>
    </location>
</feature>
<dbReference type="InterPro" id="IPR036259">
    <property type="entry name" value="MFS_trans_sf"/>
</dbReference>
<dbReference type="InterPro" id="IPR011701">
    <property type="entry name" value="MFS"/>
</dbReference>
<evidence type="ECO:0000256" key="2">
    <source>
        <dbReference type="ARBA" id="ARBA00008537"/>
    </source>
</evidence>
<dbReference type="Gene3D" id="1.20.1720.10">
    <property type="entry name" value="Multidrug resistance protein D"/>
    <property type="match status" value="1"/>
</dbReference>
<gene>
    <name evidence="10" type="primary">emrB</name>
    <name evidence="10" type="ORF">DB43_HK00310</name>
</gene>
<proteinExistence type="inferred from homology"/>
<evidence type="ECO:0000256" key="8">
    <source>
        <dbReference type="SAM" id="Phobius"/>
    </source>
</evidence>
<dbReference type="Proteomes" id="UP000031307">
    <property type="component" value="Unassembled WGS sequence"/>
</dbReference>
<feature type="domain" description="Major facilitator superfamily (MFS) profile" evidence="9">
    <location>
        <begin position="34"/>
        <end position="524"/>
    </location>
</feature>
<feature type="transmembrane region" description="Helical" evidence="8">
    <location>
        <begin position="159"/>
        <end position="180"/>
    </location>
</feature>
<evidence type="ECO:0000256" key="7">
    <source>
        <dbReference type="ARBA" id="ARBA00023136"/>
    </source>
</evidence>
<accession>A0A0C1E9I9</accession>
<dbReference type="PRINTS" id="PR01036">
    <property type="entry name" value="TCRTETB"/>
</dbReference>
<feature type="transmembrane region" description="Helical" evidence="8">
    <location>
        <begin position="251"/>
        <end position="273"/>
    </location>
</feature>
<dbReference type="PANTHER" id="PTHR42718">
    <property type="entry name" value="MAJOR FACILITATOR SUPERFAMILY MULTIDRUG TRANSPORTER MFSC"/>
    <property type="match status" value="1"/>
</dbReference>
<dbReference type="InterPro" id="IPR020846">
    <property type="entry name" value="MFS_dom"/>
</dbReference>
<comment type="subcellular location">
    <subcellularLocation>
        <location evidence="1">Cell membrane</location>
        <topology evidence="1">Multi-pass membrane protein</topology>
    </subcellularLocation>
</comment>